<reference evidence="1" key="1">
    <citation type="submission" date="2014-09" db="EMBL/GenBank/DDBJ databases">
        <authorList>
            <person name="Magalhaes I.L.F."/>
            <person name="Oliveira U."/>
            <person name="Santos F.R."/>
            <person name="Vidigal T.H.D.A."/>
            <person name="Brescovit A.D."/>
            <person name="Santos A.J."/>
        </authorList>
    </citation>
    <scope>NUCLEOTIDE SEQUENCE</scope>
    <source>
        <tissue evidence="1">Shoot tissue taken approximately 20 cm above the soil surface</tissue>
    </source>
</reference>
<evidence type="ECO:0000313" key="1">
    <source>
        <dbReference type="EMBL" id="JAD85697.1"/>
    </source>
</evidence>
<name>A0A0A9DPK5_ARUDO</name>
<reference evidence="1" key="2">
    <citation type="journal article" date="2015" name="Data Brief">
        <title>Shoot transcriptome of the giant reed, Arundo donax.</title>
        <authorList>
            <person name="Barrero R.A."/>
            <person name="Guerrero F.D."/>
            <person name="Moolhuijzen P."/>
            <person name="Goolsby J.A."/>
            <person name="Tidwell J."/>
            <person name="Bellgard S.E."/>
            <person name="Bellgard M.I."/>
        </authorList>
    </citation>
    <scope>NUCLEOTIDE SEQUENCE</scope>
    <source>
        <tissue evidence="1">Shoot tissue taken approximately 20 cm above the soil surface</tissue>
    </source>
</reference>
<sequence length="106" mass="11451">MSSFMLVPMASFEALRQLHISWLHVLLFMKERVPSCGDTNNTCGSEITNERPPASDDNRPVFVGPSKLILLASKFVSFSDGSDNVPEGLSPASLFAGWSSQTTSAS</sequence>
<organism evidence="1">
    <name type="scientific">Arundo donax</name>
    <name type="common">Giant reed</name>
    <name type="synonym">Donax arundinaceus</name>
    <dbReference type="NCBI Taxonomy" id="35708"/>
    <lineage>
        <taxon>Eukaryota</taxon>
        <taxon>Viridiplantae</taxon>
        <taxon>Streptophyta</taxon>
        <taxon>Embryophyta</taxon>
        <taxon>Tracheophyta</taxon>
        <taxon>Spermatophyta</taxon>
        <taxon>Magnoliopsida</taxon>
        <taxon>Liliopsida</taxon>
        <taxon>Poales</taxon>
        <taxon>Poaceae</taxon>
        <taxon>PACMAD clade</taxon>
        <taxon>Arundinoideae</taxon>
        <taxon>Arundineae</taxon>
        <taxon>Arundo</taxon>
    </lineage>
</organism>
<dbReference type="AlphaFoldDB" id="A0A0A9DPK5"/>
<dbReference type="EMBL" id="GBRH01212198">
    <property type="protein sequence ID" value="JAD85697.1"/>
    <property type="molecule type" value="Transcribed_RNA"/>
</dbReference>
<proteinExistence type="predicted"/>
<protein>
    <submittedName>
        <fullName evidence="1">Uncharacterized protein</fullName>
    </submittedName>
</protein>
<accession>A0A0A9DPK5</accession>